<dbReference type="Proteomes" id="UP000824366">
    <property type="component" value="Chromosome"/>
</dbReference>
<evidence type="ECO:0008006" key="4">
    <source>
        <dbReference type="Google" id="ProtNLM"/>
    </source>
</evidence>
<sequence length="37" mass="4193">MKAYPNAQILGVHQMVAVFTMAMNIKVILVMSRRNES</sequence>
<reference evidence="2 3" key="1">
    <citation type="journal article" date="2021" name="Microbiol. Spectr.">
        <title>A Single Bacterium Capable of Oxidation and Reduction of Iron at Circumneutral pH.</title>
        <authorList>
            <person name="Kato S."/>
            <person name="Ohkuma M."/>
        </authorList>
    </citation>
    <scope>NUCLEOTIDE SEQUENCE [LARGE SCALE GENOMIC DNA]</scope>
    <source>
        <strain evidence="2 3">MIZ03</strain>
    </source>
</reference>
<name>A0ABM7MP99_9BURK</name>
<evidence type="ECO:0000313" key="2">
    <source>
        <dbReference type="EMBL" id="BCO28140.1"/>
    </source>
</evidence>
<keyword evidence="1" id="KW-0812">Transmembrane</keyword>
<feature type="transmembrane region" description="Helical" evidence="1">
    <location>
        <begin position="12"/>
        <end position="31"/>
    </location>
</feature>
<organism evidence="2 3">
    <name type="scientific">Rhodoferax lithotrophicus</name>
    <dbReference type="NCBI Taxonomy" id="2798804"/>
    <lineage>
        <taxon>Bacteria</taxon>
        <taxon>Pseudomonadati</taxon>
        <taxon>Pseudomonadota</taxon>
        <taxon>Betaproteobacteria</taxon>
        <taxon>Burkholderiales</taxon>
        <taxon>Comamonadaceae</taxon>
        <taxon>Rhodoferax</taxon>
    </lineage>
</organism>
<dbReference type="EMBL" id="AP024238">
    <property type="protein sequence ID" value="BCO28140.1"/>
    <property type="molecule type" value="Genomic_DNA"/>
</dbReference>
<proteinExistence type="predicted"/>
<keyword evidence="1" id="KW-1133">Transmembrane helix</keyword>
<keyword evidence="3" id="KW-1185">Reference proteome</keyword>
<keyword evidence="1" id="KW-0472">Membrane</keyword>
<protein>
    <recommendedName>
        <fullName evidence="4">Transposase DDE domain-containing protein</fullName>
    </recommendedName>
</protein>
<evidence type="ECO:0000256" key="1">
    <source>
        <dbReference type="SAM" id="Phobius"/>
    </source>
</evidence>
<evidence type="ECO:0000313" key="3">
    <source>
        <dbReference type="Proteomes" id="UP000824366"/>
    </source>
</evidence>
<accession>A0ABM7MP99</accession>
<gene>
    <name evidence="2" type="ORF">MIZ03_3037</name>
</gene>